<dbReference type="FunCoup" id="D8RLF8">
    <property type="interactions" value="21"/>
</dbReference>
<dbReference type="OMA" id="HYPCLAD"/>
<dbReference type="Gramene" id="EFJ26909">
    <property type="protein sequence ID" value="EFJ26909"/>
    <property type="gene ID" value="SELMODRAFT_96523"/>
</dbReference>
<dbReference type="FunFam" id="3.80.10.10:FF:002365">
    <property type="entry name" value="F-box and leucine-rich repeat protein 13"/>
    <property type="match status" value="1"/>
</dbReference>
<dbReference type="InterPro" id="IPR006553">
    <property type="entry name" value="Leu-rich_rpt_Cys-con_subtyp"/>
</dbReference>
<dbReference type="Proteomes" id="UP000001514">
    <property type="component" value="Unassembled WGS sequence"/>
</dbReference>
<dbReference type="OrthoDB" id="550575at2759"/>
<dbReference type="SUPFAM" id="SSF52047">
    <property type="entry name" value="RNI-like"/>
    <property type="match status" value="1"/>
</dbReference>
<dbReference type="InParanoid" id="D8RLF8"/>
<dbReference type="CDD" id="cd22159">
    <property type="entry name" value="F-box_AtTIR1-like"/>
    <property type="match status" value="1"/>
</dbReference>
<dbReference type="HOGENOM" id="CLU_031019_1_0_1"/>
<dbReference type="Gene3D" id="3.80.10.10">
    <property type="entry name" value="Ribonuclease Inhibitor"/>
    <property type="match status" value="2"/>
</dbReference>
<dbReference type="KEGG" id="smo:SELMODRAFT_96523"/>
<evidence type="ECO:0000313" key="3">
    <source>
        <dbReference type="Proteomes" id="UP000001514"/>
    </source>
</evidence>
<dbReference type="PANTHER" id="PTHR13318:SF182">
    <property type="entry name" value="F-BOX_LRR-REPEAT PROTEIN 14"/>
    <property type="match status" value="1"/>
</dbReference>
<keyword evidence="3" id="KW-1185">Reference proteome</keyword>
<dbReference type="Pfam" id="PF13516">
    <property type="entry name" value="LRR_6"/>
    <property type="match status" value="1"/>
</dbReference>
<sequence>MDALPDEVLSHVFSRITSTADRNSLALSCKRCHHVERLQRWSLRLGCGLHPVDEALVRLCKRFSNLVSVEISYLGWMSNQGRQLDDQGLALLSENCRLLTTLKLSYCCFITDTGLGNLGRSSNLEVLTLNFIPRISGIGMLSLVTCCSKIKELELDRCMHVDRVEWLEHLGAEGRLENLFIRNCRGVGELDLAGLDWGWSSLRRLVFEVDGSNYRFLKEFGNAGVCGIDVNSESLQLLVLTNCVVTPRRGLSSVLARCSSALVDVELNMCLGLRDEQLIALAETCSQLKSLTLRLSSLFEGSTRITDASFCALATHCVFLEKACIGFSSGEFHFVTVAGLALVIQGCCFLKELVLENVGCFNDEGMEAVCSSGSLETLELVVCGQVGDKGISGLACSKLRKLRLCRCSGITGTGFNSLAGRSPKLNVLEVENCPRVVIDSLEGVASTLRYKQS</sequence>
<dbReference type="FunFam" id="1.20.1280.50:FF:000023">
    <property type="entry name" value="F-box/LRR-repeat protein 4"/>
    <property type="match status" value="1"/>
</dbReference>
<dbReference type="SMART" id="SM00367">
    <property type="entry name" value="LRR_CC"/>
    <property type="match status" value="5"/>
</dbReference>
<protein>
    <recommendedName>
        <fullName evidence="1">COI1 F-box domain-containing protein</fullName>
    </recommendedName>
</protein>
<dbReference type="AlphaFoldDB" id="D8RLF8"/>
<name>D8RLF8_SELML</name>
<dbReference type="GO" id="GO:0019005">
    <property type="term" value="C:SCF ubiquitin ligase complex"/>
    <property type="evidence" value="ECO:0000318"/>
    <property type="project" value="GO_Central"/>
</dbReference>
<organism evidence="3">
    <name type="scientific">Selaginella moellendorffii</name>
    <name type="common">Spikemoss</name>
    <dbReference type="NCBI Taxonomy" id="88036"/>
    <lineage>
        <taxon>Eukaryota</taxon>
        <taxon>Viridiplantae</taxon>
        <taxon>Streptophyta</taxon>
        <taxon>Embryophyta</taxon>
        <taxon>Tracheophyta</taxon>
        <taxon>Lycopodiopsida</taxon>
        <taxon>Selaginellales</taxon>
        <taxon>Selaginellaceae</taxon>
        <taxon>Selaginella</taxon>
    </lineage>
</organism>
<evidence type="ECO:0000259" key="1">
    <source>
        <dbReference type="Pfam" id="PF18511"/>
    </source>
</evidence>
<dbReference type="Gene3D" id="1.20.1280.50">
    <property type="match status" value="1"/>
</dbReference>
<dbReference type="GO" id="GO:0031146">
    <property type="term" value="P:SCF-dependent proteasomal ubiquitin-dependent protein catabolic process"/>
    <property type="evidence" value="ECO:0000318"/>
    <property type="project" value="GO_Central"/>
</dbReference>
<feature type="domain" description="COI1 F-box" evidence="1">
    <location>
        <begin position="2"/>
        <end position="40"/>
    </location>
</feature>
<dbReference type="Pfam" id="PF18511">
    <property type="entry name" value="F-box_5"/>
    <property type="match status" value="1"/>
</dbReference>
<dbReference type="EMBL" id="GL377583">
    <property type="protein sequence ID" value="EFJ26909.1"/>
    <property type="molecule type" value="Genomic_DNA"/>
</dbReference>
<dbReference type="PANTHER" id="PTHR13318">
    <property type="entry name" value="PARTNER OF PAIRED, ISOFORM B-RELATED"/>
    <property type="match status" value="1"/>
</dbReference>
<accession>D8RLF8</accession>
<evidence type="ECO:0000313" key="2">
    <source>
        <dbReference type="EMBL" id="EFJ26909.1"/>
    </source>
</evidence>
<dbReference type="InterPro" id="IPR041567">
    <property type="entry name" value="COI1_F-box"/>
</dbReference>
<dbReference type="eggNOG" id="KOG1947">
    <property type="taxonomic scope" value="Eukaryota"/>
</dbReference>
<proteinExistence type="predicted"/>
<dbReference type="InterPro" id="IPR001611">
    <property type="entry name" value="Leu-rich_rpt"/>
</dbReference>
<reference evidence="2 3" key="1">
    <citation type="journal article" date="2011" name="Science">
        <title>The Selaginella genome identifies genetic changes associated with the evolution of vascular plants.</title>
        <authorList>
            <person name="Banks J.A."/>
            <person name="Nishiyama T."/>
            <person name="Hasebe M."/>
            <person name="Bowman J.L."/>
            <person name="Gribskov M."/>
            <person name="dePamphilis C."/>
            <person name="Albert V.A."/>
            <person name="Aono N."/>
            <person name="Aoyama T."/>
            <person name="Ambrose B.A."/>
            <person name="Ashton N.W."/>
            <person name="Axtell M.J."/>
            <person name="Barker E."/>
            <person name="Barker M.S."/>
            <person name="Bennetzen J.L."/>
            <person name="Bonawitz N.D."/>
            <person name="Chapple C."/>
            <person name="Cheng C."/>
            <person name="Correa L.G."/>
            <person name="Dacre M."/>
            <person name="DeBarry J."/>
            <person name="Dreyer I."/>
            <person name="Elias M."/>
            <person name="Engstrom E.M."/>
            <person name="Estelle M."/>
            <person name="Feng L."/>
            <person name="Finet C."/>
            <person name="Floyd S.K."/>
            <person name="Frommer W.B."/>
            <person name="Fujita T."/>
            <person name="Gramzow L."/>
            <person name="Gutensohn M."/>
            <person name="Harholt J."/>
            <person name="Hattori M."/>
            <person name="Heyl A."/>
            <person name="Hirai T."/>
            <person name="Hiwatashi Y."/>
            <person name="Ishikawa M."/>
            <person name="Iwata M."/>
            <person name="Karol K.G."/>
            <person name="Koehler B."/>
            <person name="Kolukisaoglu U."/>
            <person name="Kubo M."/>
            <person name="Kurata T."/>
            <person name="Lalonde S."/>
            <person name="Li K."/>
            <person name="Li Y."/>
            <person name="Litt A."/>
            <person name="Lyons E."/>
            <person name="Manning G."/>
            <person name="Maruyama T."/>
            <person name="Michael T.P."/>
            <person name="Mikami K."/>
            <person name="Miyazaki S."/>
            <person name="Morinaga S."/>
            <person name="Murata T."/>
            <person name="Mueller-Roeber B."/>
            <person name="Nelson D.R."/>
            <person name="Obara M."/>
            <person name="Oguri Y."/>
            <person name="Olmstead R.G."/>
            <person name="Onodera N."/>
            <person name="Petersen B.L."/>
            <person name="Pils B."/>
            <person name="Prigge M."/>
            <person name="Rensing S.A."/>
            <person name="Riano-Pachon D.M."/>
            <person name="Roberts A.W."/>
            <person name="Sato Y."/>
            <person name="Scheller H.V."/>
            <person name="Schulz B."/>
            <person name="Schulz C."/>
            <person name="Shakirov E.V."/>
            <person name="Shibagaki N."/>
            <person name="Shinohara N."/>
            <person name="Shippen D.E."/>
            <person name="Soerensen I."/>
            <person name="Sotooka R."/>
            <person name="Sugimoto N."/>
            <person name="Sugita M."/>
            <person name="Sumikawa N."/>
            <person name="Tanurdzic M."/>
            <person name="Theissen G."/>
            <person name="Ulvskov P."/>
            <person name="Wakazuki S."/>
            <person name="Weng J.K."/>
            <person name="Willats W.W."/>
            <person name="Wipf D."/>
            <person name="Wolf P.G."/>
            <person name="Yang L."/>
            <person name="Zimmer A.D."/>
            <person name="Zhu Q."/>
            <person name="Mitros T."/>
            <person name="Hellsten U."/>
            <person name="Loque D."/>
            <person name="Otillar R."/>
            <person name="Salamov A."/>
            <person name="Schmutz J."/>
            <person name="Shapiro H."/>
            <person name="Lindquist E."/>
            <person name="Lucas S."/>
            <person name="Rokhsar D."/>
            <person name="Grigoriev I.V."/>
        </authorList>
    </citation>
    <scope>NUCLEOTIDE SEQUENCE [LARGE SCALE GENOMIC DNA]</scope>
</reference>
<dbReference type="InterPro" id="IPR032675">
    <property type="entry name" value="LRR_dom_sf"/>
</dbReference>
<gene>
    <name evidence="2" type="ORF">SELMODRAFT_96523</name>
</gene>